<dbReference type="InterPro" id="IPR036259">
    <property type="entry name" value="MFS_trans_sf"/>
</dbReference>
<keyword evidence="9" id="KW-1185">Reference proteome</keyword>
<evidence type="ECO:0000256" key="1">
    <source>
        <dbReference type="ARBA" id="ARBA00004141"/>
    </source>
</evidence>
<gene>
    <name evidence="8" type="ORF">PG997_006643</name>
</gene>
<evidence type="ECO:0000313" key="8">
    <source>
        <dbReference type="EMBL" id="KAK8085372.1"/>
    </source>
</evidence>
<dbReference type="GeneID" id="92044018"/>
<dbReference type="Gene3D" id="1.20.1250.20">
    <property type="entry name" value="MFS general substrate transporter like domains"/>
    <property type="match status" value="2"/>
</dbReference>
<sequence>MAELFDSSDSVQNFKNHRTPTKNMSETASAQPTTANYGTMEDAHPDTDGNIEPRGVPDDDQPKRSPFRIYTTFVALCLDLFVAALNQTIVSTTIPSITADLPGGAAGYTWIGGAYLLANAASGPIWARGSDIWGRKPAMLVALALFAAATTFIAARRRRGGLMQLVTITLSDLLSVRRRSLALSALGLVWVVAGTTGPVVGGALSQYATWRWCFWLSLPVCGVTFLVMAAFLDVHNPRTPLAEGLHAVDWFGIVSMLAATLLLLLGLDLGGIVYPWGSPIIICMVVIGACMVPIFLYVEKSMAKFPLIHLVMFRDVSNVATVVVAFTHSISSFGTEYYLPLYFQAVKQSTPFQSGFLILPLIITCVVVDILSSAYMFKFGRYRELIWAGTALLTLGTGLYIAYDADTSTAAIIGFQIVHGLGMSSLFQTPLMALQSSVTQADTATATATMGFLRNLGMCLSTVVGGVVFQNSMASWRLRLAASGLDEAQLQALSGYEATAHVNLPQSLTDPVQRQTVIDAFAWSVRNMFIVYTCIAVVGLLASVFIKQRYMSKEHTETRTGVENLTDQRKAKVMSRVEGLGE</sequence>
<evidence type="ECO:0000256" key="5">
    <source>
        <dbReference type="SAM" id="MobiDB-lite"/>
    </source>
</evidence>
<dbReference type="PANTHER" id="PTHR23501:SF158">
    <property type="entry name" value="TRANSPORTER, PUTATIVE (AFU_ORTHOLOGUE AFUA_5G14490)-RELATED"/>
    <property type="match status" value="1"/>
</dbReference>
<protein>
    <recommendedName>
        <fullName evidence="7">Major facilitator superfamily (MFS) profile domain-containing protein</fullName>
    </recommendedName>
</protein>
<dbReference type="EMBL" id="JAQQWN010000005">
    <property type="protein sequence ID" value="KAK8085372.1"/>
    <property type="molecule type" value="Genomic_DNA"/>
</dbReference>
<dbReference type="Proteomes" id="UP001433268">
    <property type="component" value="Unassembled WGS sequence"/>
</dbReference>
<dbReference type="PROSITE" id="PS50850">
    <property type="entry name" value="MFS"/>
    <property type="match status" value="1"/>
</dbReference>
<feature type="transmembrane region" description="Helical" evidence="6">
    <location>
        <begin position="97"/>
        <end position="118"/>
    </location>
</feature>
<keyword evidence="2 6" id="KW-0812">Transmembrane</keyword>
<keyword evidence="4 6" id="KW-0472">Membrane</keyword>
<dbReference type="InterPro" id="IPR020846">
    <property type="entry name" value="MFS_dom"/>
</dbReference>
<feature type="compositionally biased region" description="Polar residues" evidence="5">
    <location>
        <begin position="21"/>
        <end position="37"/>
    </location>
</feature>
<feature type="transmembrane region" description="Helical" evidence="6">
    <location>
        <begin position="384"/>
        <end position="403"/>
    </location>
</feature>
<dbReference type="InterPro" id="IPR011701">
    <property type="entry name" value="MFS"/>
</dbReference>
<evidence type="ECO:0000256" key="3">
    <source>
        <dbReference type="ARBA" id="ARBA00022989"/>
    </source>
</evidence>
<evidence type="ECO:0000256" key="6">
    <source>
        <dbReference type="SAM" id="Phobius"/>
    </source>
</evidence>
<feature type="transmembrane region" description="Helical" evidence="6">
    <location>
        <begin position="214"/>
        <end position="235"/>
    </location>
</feature>
<feature type="transmembrane region" description="Helical" evidence="6">
    <location>
        <begin position="409"/>
        <end position="431"/>
    </location>
</feature>
<feature type="transmembrane region" description="Helical" evidence="6">
    <location>
        <begin position="247"/>
        <end position="267"/>
    </location>
</feature>
<evidence type="ECO:0000256" key="2">
    <source>
        <dbReference type="ARBA" id="ARBA00022692"/>
    </source>
</evidence>
<feature type="transmembrane region" description="Helical" evidence="6">
    <location>
        <begin position="351"/>
        <end position="372"/>
    </location>
</feature>
<dbReference type="RefSeq" id="XP_066669881.1">
    <property type="nucleotide sequence ID" value="XM_066810958.1"/>
</dbReference>
<evidence type="ECO:0000256" key="4">
    <source>
        <dbReference type="ARBA" id="ARBA00023136"/>
    </source>
</evidence>
<feature type="transmembrane region" description="Helical" evidence="6">
    <location>
        <begin position="67"/>
        <end position="85"/>
    </location>
</feature>
<comment type="caution">
    <text evidence="8">The sequence shown here is derived from an EMBL/GenBank/DDBJ whole genome shotgun (WGS) entry which is preliminary data.</text>
</comment>
<organism evidence="8 9">
    <name type="scientific">Apiospora hydei</name>
    <dbReference type="NCBI Taxonomy" id="1337664"/>
    <lineage>
        <taxon>Eukaryota</taxon>
        <taxon>Fungi</taxon>
        <taxon>Dikarya</taxon>
        <taxon>Ascomycota</taxon>
        <taxon>Pezizomycotina</taxon>
        <taxon>Sordariomycetes</taxon>
        <taxon>Xylariomycetidae</taxon>
        <taxon>Amphisphaeriales</taxon>
        <taxon>Apiosporaceae</taxon>
        <taxon>Apiospora</taxon>
    </lineage>
</organism>
<comment type="subcellular location">
    <subcellularLocation>
        <location evidence="1">Membrane</location>
        <topology evidence="1">Multi-pass membrane protein</topology>
    </subcellularLocation>
</comment>
<dbReference type="Pfam" id="PF07690">
    <property type="entry name" value="MFS_1"/>
    <property type="match status" value="1"/>
</dbReference>
<feature type="domain" description="Major facilitator superfamily (MFS) profile" evidence="7">
    <location>
        <begin position="72"/>
        <end position="551"/>
    </location>
</feature>
<name>A0ABR1WQS4_9PEZI</name>
<feature type="transmembrane region" description="Helical" evidence="6">
    <location>
        <begin position="529"/>
        <end position="546"/>
    </location>
</feature>
<proteinExistence type="predicted"/>
<evidence type="ECO:0000313" key="9">
    <source>
        <dbReference type="Proteomes" id="UP001433268"/>
    </source>
</evidence>
<dbReference type="SUPFAM" id="SSF103473">
    <property type="entry name" value="MFS general substrate transporter"/>
    <property type="match status" value="1"/>
</dbReference>
<feature type="transmembrane region" description="Helical" evidence="6">
    <location>
        <begin position="319"/>
        <end position="339"/>
    </location>
</feature>
<reference evidence="8 9" key="1">
    <citation type="submission" date="2023-01" db="EMBL/GenBank/DDBJ databases">
        <title>Analysis of 21 Apiospora genomes using comparative genomics revels a genus with tremendous synthesis potential of carbohydrate active enzymes and secondary metabolites.</title>
        <authorList>
            <person name="Sorensen T."/>
        </authorList>
    </citation>
    <scope>NUCLEOTIDE SEQUENCE [LARGE SCALE GENOMIC DNA]</scope>
    <source>
        <strain evidence="8 9">CBS 114990</strain>
    </source>
</reference>
<keyword evidence="3 6" id="KW-1133">Transmembrane helix</keyword>
<evidence type="ECO:0000259" key="7">
    <source>
        <dbReference type="PROSITE" id="PS50850"/>
    </source>
</evidence>
<dbReference type="PANTHER" id="PTHR23501">
    <property type="entry name" value="MAJOR FACILITATOR SUPERFAMILY"/>
    <property type="match status" value="1"/>
</dbReference>
<feature type="transmembrane region" description="Helical" evidence="6">
    <location>
        <begin position="138"/>
        <end position="155"/>
    </location>
</feature>
<feature type="region of interest" description="Disordered" evidence="5">
    <location>
        <begin position="1"/>
        <end position="63"/>
    </location>
</feature>
<feature type="transmembrane region" description="Helical" evidence="6">
    <location>
        <begin position="452"/>
        <end position="469"/>
    </location>
</feature>
<feature type="transmembrane region" description="Helical" evidence="6">
    <location>
        <begin position="181"/>
        <end position="208"/>
    </location>
</feature>
<feature type="transmembrane region" description="Helical" evidence="6">
    <location>
        <begin position="273"/>
        <end position="298"/>
    </location>
</feature>
<accession>A0ABR1WQS4</accession>